<dbReference type="STRING" id="72664.V4NGX0"/>
<dbReference type="KEGG" id="eus:EUTSA_v100103160m"/>
<name>V4NGX0_EUTSA</name>
<reference evidence="1 2" key="1">
    <citation type="journal article" date="2013" name="Front. Plant Sci.">
        <title>The Reference Genome of the Halophytic Plant Eutrema salsugineum.</title>
        <authorList>
            <person name="Yang R."/>
            <person name="Jarvis D.E."/>
            <person name="Chen H."/>
            <person name="Beilstein M.A."/>
            <person name="Grimwood J."/>
            <person name="Jenkins J."/>
            <person name="Shu S."/>
            <person name="Prochnik S."/>
            <person name="Xin M."/>
            <person name="Ma C."/>
            <person name="Schmutz J."/>
            <person name="Wing R.A."/>
            <person name="Mitchell-Olds T."/>
            <person name="Schumaker K.S."/>
            <person name="Wang X."/>
        </authorList>
    </citation>
    <scope>NUCLEOTIDE SEQUENCE [LARGE SCALE GENOMIC DNA]</scope>
</reference>
<accession>V4NGX0</accession>
<dbReference type="Proteomes" id="UP000030689">
    <property type="component" value="Unassembled WGS sequence"/>
</dbReference>
<sequence>TMRTRVYQLERECLSLKEVIAKIDKKSSSEEVNDRRFVSKWSISKKFGCKFKTQVCDSRESTMVDRRCRH</sequence>
<proteinExistence type="predicted"/>
<feature type="non-terminal residue" evidence="1">
    <location>
        <position position="1"/>
    </location>
</feature>
<evidence type="ECO:0000313" key="2">
    <source>
        <dbReference type="Proteomes" id="UP000030689"/>
    </source>
</evidence>
<dbReference type="Gramene" id="ESQ45446">
    <property type="protein sequence ID" value="ESQ45446"/>
    <property type="gene ID" value="EUTSA_v100103160mg"/>
</dbReference>
<gene>
    <name evidence="1" type="ORF">EUTSA_v100103160mg</name>
</gene>
<dbReference type="EMBL" id="KI517435">
    <property type="protein sequence ID" value="ESQ45446.1"/>
    <property type="molecule type" value="Genomic_DNA"/>
</dbReference>
<evidence type="ECO:0000313" key="1">
    <source>
        <dbReference type="EMBL" id="ESQ45446.1"/>
    </source>
</evidence>
<organism evidence="1 2">
    <name type="scientific">Eutrema salsugineum</name>
    <name type="common">Saltwater cress</name>
    <name type="synonym">Sisymbrium salsugineum</name>
    <dbReference type="NCBI Taxonomy" id="72664"/>
    <lineage>
        <taxon>Eukaryota</taxon>
        <taxon>Viridiplantae</taxon>
        <taxon>Streptophyta</taxon>
        <taxon>Embryophyta</taxon>
        <taxon>Tracheophyta</taxon>
        <taxon>Spermatophyta</taxon>
        <taxon>Magnoliopsida</taxon>
        <taxon>eudicotyledons</taxon>
        <taxon>Gunneridae</taxon>
        <taxon>Pentapetalae</taxon>
        <taxon>rosids</taxon>
        <taxon>malvids</taxon>
        <taxon>Brassicales</taxon>
        <taxon>Brassicaceae</taxon>
        <taxon>Eutremeae</taxon>
        <taxon>Eutrema</taxon>
    </lineage>
</organism>
<dbReference type="AlphaFoldDB" id="V4NGX0"/>
<keyword evidence="2" id="KW-1185">Reference proteome</keyword>
<protein>
    <submittedName>
        <fullName evidence="1">Uncharacterized protein</fullName>
    </submittedName>
</protein>